<reference evidence="6 7" key="1">
    <citation type="submission" date="2019-08" db="EMBL/GenBank/DDBJ databases">
        <authorList>
            <person name="Seo Y.L."/>
        </authorList>
    </citation>
    <scope>NUCLEOTIDE SEQUENCE [LARGE SCALE GENOMIC DNA]</scope>
    <source>
        <strain evidence="6 7">MaA-C15</strain>
    </source>
</reference>
<dbReference type="PANTHER" id="PTHR30055:SF234">
    <property type="entry name" value="HTH-TYPE TRANSCRIPTIONAL REGULATOR BETI"/>
    <property type="match status" value="1"/>
</dbReference>
<gene>
    <name evidence="6" type="ORF">FY036_03460</name>
</gene>
<keyword evidence="3" id="KW-0804">Transcription</keyword>
<dbReference type="PROSITE" id="PS50977">
    <property type="entry name" value="HTH_TETR_2"/>
    <property type="match status" value="1"/>
</dbReference>
<reference evidence="6 7" key="2">
    <citation type="submission" date="2019-09" db="EMBL/GenBank/DDBJ databases">
        <title>Mesorhizobium sp. MaA-C15 isolated from Microcystis aeruginosa.</title>
        <authorList>
            <person name="Jeong S.E."/>
            <person name="Jin H.M."/>
            <person name="Jeon C.O."/>
        </authorList>
    </citation>
    <scope>NUCLEOTIDE SEQUENCE [LARGE SCALE GENOMIC DNA]</scope>
    <source>
        <strain evidence="6 7">MaA-C15</strain>
    </source>
</reference>
<dbReference type="PANTHER" id="PTHR30055">
    <property type="entry name" value="HTH-TYPE TRANSCRIPTIONAL REGULATOR RUTR"/>
    <property type="match status" value="1"/>
</dbReference>
<evidence type="ECO:0000256" key="3">
    <source>
        <dbReference type="ARBA" id="ARBA00023163"/>
    </source>
</evidence>
<dbReference type="GO" id="GO:0003700">
    <property type="term" value="F:DNA-binding transcription factor activity"/>
    <property type="evidence" value="ECO:0007669"/>
    <property type="project" value="TreeGrafter"/>
</dbReference>
<organism evidence="6 7">
    <name type="scientific">Neoaquamicrobium microcysteis</name>
    <dbReference type="NCBI Taxonomy" id="2682781"/>
    <lineage>
        <taxon>Bacteria</taxon>
        <taxon>Pseudomonadati</taxon>
        <taxon>Pseudomonadota</taxon>
        <taxon>Alphaproteobacteria</taxon>
        <taxon>Hyphomicrobiales</taxon>
        <taxon>Phyllobacteriaceae</taxon>
        <taxon>Neoaquamicrobium</taxon>
    </lineage>
</organism>
<dbReference type="InterPro" id="IPR050109">
    <property type="entry name" value="HTH-type_TetR-like_transc_reg"/>
</dbReference>
<dbReference type="EMBL" id="VSZS01000054">
    <property type="protein sequence ID" value="TYR34891.1"/>
    <property type="molecule type" value="Genomic_DNA"/>
</dbReference>
<evidence type="ECO:0000313" key="7">
    <source>
        <dbReference type="Proteomes" id="UP000323258"/>
    </source>
</evidence>
<sequence>MDVPAPRHLNARKRPRQARSAVTVDAIFEATIQVLLAEGVHRLTTTRVAERAGVSVGTMYQYFPHKQALLYALNERYLDRLADRIEAVCLSHHGRPTAAMVAALIEAYWDAKTERSDVTRVLYSSAVELDNEALIEAFAHRMDKATAAMLATAPNAAYANLDLVNATLLSVIFGTVRNVFERNLPAKAQAAIRKQLVAMCLTYLEGAGG</sequence>
<dbReference type="PRINTS" id="PR00455">
    <property type="entry name" value="HTHTETR"/>
</dbReference>
<dbReference type="AlphaFoldDB" id="A0A5D4H1G6"/>
<dbReference type="Proteomes" id="UP000323258">
    <property type="component" value="Unassembled WGS sequence"/>
</dbReference>
<evidence type="ECO:0000256" key="1">
    <source>
        <dbReference type="ARBA" id="ARBA00023015"/>
    </source>
</evidence>
<keyword evidence="7" id="KW-1185">Reference proteome</keyword>
<dbReference type="InterPro" id="IPR001647">
    <property type="entry name" value="HTH_TetR"/>
</dbReference>
<feature type="domain" description="HTH tetR-type" evidence="5">
    <location>
        <begin position="21"/>
        <end position="81"/>
    </location>
</feature>
<keyword evidence="1" id="KW-0805">Transcription regulation</keyword>
<dbReference type="InterPro" id="IPR041669">
    <property type="entry name" value="TetR_C_15"/>
</dbReference>
<evidence type="ECO:0000256" key="2">
    <source>
        <dbReference type="ARBA" id="ARBA00023125"/>
    </source>
</evidence>
<evidence type="ECO:0000259" key="5">
    <source>
        <dbReference type="PROSITE" id="PS50977"/>
    </source>
</evidence>
<keyword evidence="2 4" id="KW-0238">DNA-binding</keyword>
<dbReference type="SUPFAM" id="SSF46689">
    <property type="entry name" value="Homeodomain-like"/>
    <property type="match status" value="1"/>
</dbReference>
<dbReference type="InterPro" id="IPR009057">
    <property type="entry name" value="Homeodomain-like_sf"/>
</dbReference>
<evidence type="ECO:0000313" key="6">
    <source>
        <dbReference type="EMBL" id="TYR34891.1"/>
    </source>
</evidence>
<dbReference type="RefSeq" id="WP_148913308.1">
    <property type="nucleotide sequence ID" value="NZ_VSZS01000054.1"/>
</dbReference>
<dbReference type="GO" id="GO:0000976">
    <property type="term" value="F:transcription cis-regulatory region binding"/>
    <property type="evidence" value="ECO:0007669"/>
    <property type="project" value="TreeGrafter"/>
</dbReference>
<dbReference type="OrthoDB" id="9808189at2"/>
<proteinExistence type="predicted"/>
<comment type="caution">
    <text evidence="6">The sequence shown here is derived from an EMBL/GenBank/DDBJ whole genome shotgun (WGS) entry which is preliminary data.</text>
</comment>
<evidence type="ECO:0000256" key="4">
    <source>
        <dbReference type="PROSITE-ProRule" id="PRU00335"/>
    </source>
</evidence>
<name>A0A5D4H1G6_9HYPH</name>
<feature type="DNA-binding region" description="H-T-H motif" evidence="4">
    <location>
        <begin position="44"/>
        <end position="63"/>
    </location>
</feature>
<dbReference type="Gene3D" id="1.10.357.10">
    <property type="entry name" value="Tetracycline Repressor, domain 2"/>
    <property type="match status" value="1"/>
</dbReference>
<accession>A0A5D4H1G6</accession>
<protein>
    <submittedName>
        <fullName evidence="6">TetR/AcrR family transcriptional regulator</fullName>
    </submittedName>
</protein>
<dbReference type="Pfam" id="PF00440">
    <property type="entry name" value="TetR_N"/>
    <property type="match status" value="1"/>
</dbReference>
<dbReference type="Pfam" id="PF17918">
    <property type="entry name" value="TetR_C_15"/>
    <property type="match status" value="1"/>
</dbReference>